<evidence type="ECO:0000313" key="2">
    <source>
        <dbReference type="Proteomes" id="UP001230156"/>
    </source>
</evidence>
<accession>A0ABU0YMY0</accession>
<dbReference type="Proteomes" id="UP001230156">
    <property type="component" value="Unassembled WGS sequence"/>
</dbReference>
<gene>
    <name evidence="1" type="ORF">Q8A70_15440</name>
</gene>
<evidence type="ECO:0000313" key="1">
    <source>
        <dbReference type="EMBL" id="MDQ7249080.1"/>
    </source>
</evidence>
<dbReference type="Pfam" id="PF07310">
    <property type="entry name" value="PAS_5"/>
    <property type="match status" value="1"/>
</dbReference>
<organism evidence="1 2">
    <name type="scientific">Dongia sedimenti</name>
    <dbReference type="NCBI Taxonomy" id="3064282"/>
    <lineage>
        <taxon>Bacteria</taxon>
        <taxon>Pseudomonadati</taxon>
        <taxon>Pseudomonadota</taxon>
        <taxon>Alphaproteobacteria</taxon>
        <taxon>Rhodospirillales</taxon>
        <taxon>Dongiaceae</taxon>
        <taxon>Dongia</taxon>
    </lineage>
</organism>
<proteinExistence type="predicted"/>
<name>A0ABU0YMY0_9PROT</name>
<dbReference type="InterPro" id="IPR009922">
    <property type="entry name" value="DUF1457"/>
</dbReference>
<dbReference type="RefSeq" id="WP_379956694.1">
    <property type="nucleotide sequence ID" value="NZ_JAUYVI010000005.1"/>
</dbReference>
<dbReference type="EMBL" id="JAUYVI010000005">
    <property type="protein sequence ID" value="MDQ7249080.1"/>
    <property type="molecule type" value="Genomic_DNA"/>
</dbReference>
<sequence length="178" mass="19505">MFALERPPHLSYAALDQVRSTRIRQLHDYWKSKCSDVAPPPRSAIEPAEIRSLLPYLILAELMADPFRISYRLVGTAVVRSHADDFTGREHGAVASLAESGLDESYRRVRATAAPVFGRTALYAGDQSWIGFEYAIFPLSDDGLTVNKCLAIECTGAAGQEAWVEGAEAEPARVSPPQ</sequence>
<protein>
    <submittedName>
        <fullName evidence="1">PAS domain-containing protein</fullName>
    </submittedName>
</protein>
<keyword evidence="2" id="KW-1185">Reference proteome</keyword>
<comment type="caution">
    <text evidence="1">The sequence shown here is derived from an EMBL/GenBank/DDBJ whole genome shotgun (WGS) entry which is preliminary data.</text>
</comment>
<reference evidence="2" key="1">
    <citation type="submission" date="2023-08" db="EMBL/GenBank/DDBJ databases">
        <title>Rhodospirillaceae gen. nov., a novel taxon isolated from the Yangtze River Yuezi River estuary sludge.</title>
        <authorList>
            <person name="Ruan L."/>
        </authorList>
    </citation>
    <scope>NUCLEOTIDE SEQUENCE [LARGE SCALE GENOMIC DNA]</scope>
    <source>
        <strain evidence="2">R-7</strain>
    </source>
</reference>